<reference evidence="1" key="1">
    <citation type="journal article" date="2019" name="bioRxiv">
        <title>The Genome of the Zebra Mussel, Dreissena polymorpha: A Resource for Invasive Species Research.</title>
        <authorList>
            <person name="McCartney M.A."/>
            <person name="Auch B."/>
            <person name="Kono T."/>
            <person name="Mallez S."/>
            <person name="Zhang Y."/>
            <person name="Obille A."/>
            <person name="Becker A."/>
            <person name="Abrahante J.E."/>
            <person name="Garbe J."/>
            <person name="Badalamenti J.P."/>
            <person name="Herman A."/>
            <person name="Mangelson H."/>
            <person name="Liachko I."/>
            <person name="Sullivan S."/>
            <person name="Sone E.D."/>
            <person name="Koren S."/>
            <person name="Silverstein K.A.T."/>
            <person name="Beckman K.B."/>
            <person name="Gohl D.M."/>
        </authorList>
    </citation>
    <scope>NUCLEOTIDE SEQUENCE</scope>
    <source>
        <strain evidence="1">Duluth1</strain>
        <tissue evidence="1">Whole animal</tissue>
    </source>
</reference>
<keyword evidence="2" id="KW-1185">Reference proteome</keyword>
<evidence type="ECO:0000313" key="1">
    <source>
        <dbReference type="EMBL" id="KAH3880665.1"/>
    </source>
</evidence>
<gene>
    <name evidence="1" type="ORF">DPMN_004586</name>
</gene>
<reference evidence="1" key="2">
    <citation type="submission" date="2020-11" db="EMBL/GenBank/DDBJ databases">
        <authorList>
            <person name="McCartney M.A."/>
            <person name="Auch B."/>
            <person name="Kono T."/>
            <person name="Mallez S."/>
            <person name="Becker A."/>
            <person name="Gohl D.M."/>
            <person name="Silverstein K.A.T."/>
            <person name="Koren S."/>
            <person name="Bechman K.B."/>
            <person name="Herman A."/>
            <person name="Abrahante J.E."/>
            <person name="Garbe J."/>
        </authorList>
    </citation>
    <scope>NUCLEOTIDE SEQUENCE</scope>
    <source>
        <strain evidence="1">Duluth1</strain>
        <tissue evidence="1">Whole animal</tissue>
    </source>
</reference>
<sequence length="158" mass="17917">MLLPFLFASNRTTYCRFMTIIQLKMNRLPEQLIENIAEGQFVAKVTTGLFNAGWIYCILEVTGNKALKSAGGIIGLTHNEGAIAQWFLSRPITAKYAMSFANSGRVGSEQHHTDTEYHTKSYNNAVQQMLSLYENEIFIRPIFSFLTPRKTGEYGYKC</sequence>
<dbReference type="PANTHER" id="PTHR47018:SF1">
    <property type="entry name" value="TESMIN_TSO1-LIKE CXC DOMAIN-CONTAINING PROTEIN"/>
    <property type="match status" value="1"/>
</dbReference>
<evidence type="ECO:0000313" key="2">
    <source>
        <dbReference type="Proteomes" id="UP000828390"/>
    </source>
</evidence>
<dbReference type="PANTHER" id="PTHR47018">
    <property type="entry name" value="CXC DOMAIN-CONTAINING PROTEIN-RELATED"/>
    <property type="match status" value="1"/>
</dbReference>
<comment type="caution">
    <text evidence="1">The sequence shown here is derived from an EMBL/GenBank/DDBJ whole genome shotgun (WGS) entry which is preliminary data.</text>
</comment>
<organism evidence="1 2">
    <name type="scientific">Dreissena polymorpha</name>
    <name type="common">Zebra mussel</name>
    <name type="synonym">Mytilus polymorpha</name>
    <dbReference type="NCBI Taxonomy" id="45954"/>
    <lineage>
        <taxon>Eukaryota</taxon>
        <taxon>Metazoa</taxon>
        <taxon>Spiralia</taxon>
        <taxon>Lophotrochozoa</taxon>
        <taxon>Mollusca</taxon>
        <taxon>Bivalvia</taxon>
        <taxon>Autobranchia</taxon>
        <taxon>Heteroconchia</taxon>
        <taxon>Euheterodonta</taxon>
        <taxon>Imparidentia</taxon>
        <taxon>Neoheterodontei</taxon>
        <taxon>Myida</taxon>
        <taxon>Dreissenoidea</taxon>
        <taxon>Dreissenidae</taxon>
        <taxon>Dreissena</taxon>
    </lineage>
</organism>
<name>A0A9D4RVQ9_DREPO</name>
<proteinExistence type="predicted"/>
<protein>
    <submittedName>
        <fullName evidence="1">Uncharacterized protein</fullName>
    </submittedName>
</protein>
<dbReference type="AlphaFoldDB" id="A0A9D4RVQ9"/>
<dbReference type="Proteomes" id="UP000828390">
    <property type="component" value="Unassembled WGS sequence"/>
</dbReference>
<dbReference type="EMBL" id="JAIWYP010000001">
    <property type="protein sequence ID" value="KAH3880665.1"/>
    <property type="molecule type" value="Genomic_DNA"/>
</dbReference>
<accession>A0A9D4RVQ9</accession>